<evidence type="ECO:0000313" key="5">
    <source>
        <dbReference type="Proteomes" id="UP000886748"/>
    </source>
</evidence>
<comment type="caution">
    <text evidence="4">The sequence shown here is derived from an EMBL/GenBank/DDBJ whole genome shotgun (WGS) entry which is preliminary data.</text>
</comment>
<sequence>MGYVYQKKLTMKGCNAVVIVAVSYTMLSLLCIPLMSVYGRPHPPSSFYYYGLIVGLLGALGNGFMVKALKKGELSVLGPINSYKAVLGLFIAMIVLREMPGFAGIIGIILIVWGSYFVLDTMGERFTLALLKNKEIQYRFLALFFCSIEAVFIKKMILLSSVWDVFVAWCFFGALFSIFLLKFEDINVSKIKDVLSTRNGAFFISIAICVGIMQYTTNYIFERMNVAYALALFQLSAVVSVVLGHRIFAEKEILKKTMGSLIMIAGAVLIVLYN</sequence>
<name>A0A9D1N0E9_9CLOT</name>
<dbReference type="GO" id="GO:0016020">
    <property type="term" value="C:membrane"/>
    <property type="evidence" value="ECO:0007669"/>
    <property type="project" value="InterPro"/>
</dbReference>
<proteinExistence type="inferred from homology"/>
<feature type="transmembrane region" description="Helical" evidence="2">
    <location>
        <begin position="76"/>
        <end position="96"/>
    </location>
</feature>
<dbReference type="EMBL" id="DVOD01000047">
    <property type="protein sequence ID" value="HIU92760.1"/>
    <property type="molecule type" value="Genomic_DNA"/>
</dbReference>
<dbReference type="SUPFAM" id="SSF103481">
    <property type="entry name" value="Multidrug resistance efflux transporter EmrE"/>
    <property type="match status" value="1"/>
</dbReference>
<feature type="transmembrane region" description="Helical" evidence="2">
    <location>
        <begin position="47"/>
        <end position="64"/>
    </location>
</feature>
<evidence type="ECO:0000259" key="3">
    <source>
        <dbReference type="Pfam" id="PF00892"/>
    </source>
</evidence>
<feature type="transmembrane region" description="Helical" evidence="2">
    <location>
        <begin position="16"/>
        <end position="35"/>
    </location>
</feature>
<reference evidence="4" key="2">
    <citation type="journal article" date="2021" name="PeerJ">
        <title>Extensive microbial diversity within the chicken gut microbiome revealed by metagenomics and culture.</title>
        <authorList>
            <person name="Gilroy R."/>
            <person name="Ravi A."/>
            <person name="Getino M."/>
            <person name="Pursley I."/>
            <person name="Horton D.L."/>
            <person name="Alikhan N.F."/>
            <person name="Baker D."/>
            <person name="Gharbi K."/>
            <person name="Hall N."/>
            <person name="Watson M."/>
            <person name="Adriaenssens E.M."/>
            <person name="Foster-Nyarko E."/>
            <person name="Jarju S."/>
            <person name="Secka A."/>
            <person name="Antonio M."/>
            <person name="Oren A."/>
            <person name="Chaudhuri R.R."/>
            <person name="La Ragione R."/>
            <person name="Hildebrand F."/>
            <person name="Pallen M.J."/>
        </authorList>
    </citation>
    <scope>NUCLEOTIDE SEQUENCE</scope>
    <source>
        <strain evidence="4">CHK154-7741</strain>
    </source>
</reference>
<keyword evidence="2" id="KW-1133">Transmembrane helix</keyword>
<evidence type="ECO:0000313" key="4">
    <source>
        <dbReference type="EMBL" id="HIU92760.1"/>
    </source>
</evidence>
<organism evidence="4 5">
    <name type="scientific">Candidatus Limenecus avicola</name>
    <dbReference type="NCBI Taxonomy" id="2840847"/>
    <lineage>
        <taxon>Bacteria</taxon>
        <taxon>Bacillati</taxon>
        <taxon>Bacillota</taxon>
        <taxon>Clostridia</taxon>
        <taxon>Eubacteriales</taxon>
        <taxon>Clostridiaceae</taxon>
        <taxon>Clostridiaceae incertae sedis</taxon>
        <taxon>Candidatus Limenecus</taxon>
    </lineage>
</organism>
<evidence type="ECO:0000256" key="1">
    <source>
        <dbReference type="ARBA" id="ARBA00007362"/>
    </source>
</evidence>
<gene>
    <name evidence="4" type="ORF">IAD26_06475</name>
</gene>
<dbReference type="AlphaFoldDB" id="A0A9D1N0E9"/>
<evidence type="ECO:0000256" key="2">
    <source>
        <dbReference type="SAM" id="Phobius"/>
    </source>
</evidence>
<protein>
    <submittedName>
        <fullName evidence="4">EamA family transporter</fullName>
    </submittedName>
</protein>
<keyword evidence="2" id="KW-0472">Membrane</keyword>
<reference evidence="4" key="1">
    <citation type="submission" date="2020-10" db="EMBL/GenBank/DDBJ databases">
        <authorList>
            <person name="Gilroy R."/>
        </authorList>
    </citation>
    <scope>NUCLEOTIDE SEQUENCE</scope>
    <source>
        <strain evidence="4">CHK154-7741</strain>
    </source>
</reference>
<dbReference type="Pfam" id="PF00892">
    <property type="entry name" value="EamA"/>
    <property type="match status" value="2"/>
</dbReference>
<dbReference type="InterPro" id="IPR037185">
    <property type="entry name" value="EmrE-like"/>
</dbReference>
<feature type="domain" description="EamA" evidence="3">
    <location>
        <begin position="3"/>
        <end position="119"/>
    </location>
</feature>
<feature type="domain" description="EamA" evidence="3">
    <location>
        <begin position="139"/>
        <end position="271"/>
    </location>
</feature>
<dbReference type="InterPro" id="IPR000620">
    <property type="entry name" value="EamA_dom"/>
</dbReference>
<feature type="transmembrane region" description="Helical" evidence="2">
    <location>
        <begin position="163"/>
        <end position="181"/>
    </location>
</feature>
<dbReference type="Proteomes" id="UP000886748">
    <property type="component" value="Unassembled WGS sequence"/>
</dbReference>
<accession>A0A9D1N0E9</accession>
<dbReference type="Gene3D" id="1.10.3730.20">
    <property type="match status" value="1"/>
</dbReference>
<feature type="transmembrane region" description="Helical" evidence="2">
    <location>
        <begin position="140"/>
        <end position="157"/>
    </location>
</feature>
<feature type="transmembrane region" description="Helical" evidence="2">
    <location>
        <begin position="227"/>
        <end position="245"/>
    </location>
</feature>
<comment type="similarity">
    <text evidence="1">Belongs to the EamA transporter family.</text>
</comment>
<feature type="transmembrane region" description="Helical" evidence="2">
    <location>
        <begin position="102"/>
        <end position="119"/>
    </location>
</feature>
<feature type="transmembrane region" description="Helical" evidence="2">
    <location>
        <begin position="201"/>
        <end position="221"/>
    </location>
</feature>
<keyword evidence="2" id="KW-0812">Transmembrane</keyword>